<evidence type="ECO:0000259" key="4">
    <source>
        <dbReference type="PROSITE" id="PS51387"/>
    </source>
</evidence>
<dbReference type="VEuPathDB" id="FungiDB:MMYC01_210612"/>
<dbReference type="Gene3D" id="3.40.462.20">
    <property type="match status" value="1"/>
</dbReference>
<dbReference type="SUPFAM" id="SSF56176">
    <property type="entry name" value="FAD-binding/transporter-associated domain-like"/>
    <property type="match status" value="1"/>
</dbReference>
<dbReference type="STRING" id="100816.A0A175VNS4"/>
<dbReference type="InterPro" id="IPR016166">
    <property type="entry name" value="FAD-bd_PCMH"/>
</dbReference>
<comment type="caution">
    <text evidence="5">The sequence shown here is derived from an EMBL/GenBank/DDBJ whole genome shotgun (WGS) entry which is preliminary data.</text>
</comment>
<dbReference type="InterPro" id="IPR036318">
    <property type="entry name" value="FAD-bd_PCMH-like_sf"/>
</dbReference>
<protein>
    <submittedName>
        <fullName evidence="5">6-hydroxy-D-nicotine oxidase</fullName>
    </submittedName>
</protein>
<dbReference type="PANTHER" id="PTHR13878:SF97">
    <property type="entry name" value="ISOAMYL ALCOHOL OXIDASE"/>
    <property type="match status" value="1"/>
</dbReference>
<accession>A0A175VNS4</accession>
<sequence length="603" mass="65659">MANLVIYLLGGANLFQAVAGNPNTPPPLVPRTWNGRLYGCKCYPGDACWPSTNEWNKLNNTVNGNLHVLVPPEAACHNTFNGLLGTIPTYDAAKCAEVTANYTREQWINDQDATLMWRFFSNSSCLPTTDPATSCTPGYYGTYVIRAKTKQHIKAGLDFARRNNLRLTVRNTGHDFAGRSNGWGALVINTHSFQDVKFHKKWNAPGPGGYSGPAVTIGAGVQGRALLRQAVAQNPPVTVVVGECPTVGVAGGFVQGGGHGPLTTIFGLAADNALSFDVLTADGKFVTANNNKNVDLFYGLKGGGPGNYGIVLSVTVKTFAERPSAGAEMYINATLTTNSTLFWEGVRIFHSHANRFVDNDLYVYFTVGPGSLRVRPFVAFNKKAAQLDAILTPLLAELTAAGVPFWTRPARQYATLFDLYLDLFEDEMAGPPNLTSGWVINRDDITTNNDGIIKAFKTAISPRTDLENMGYMVGHLFGAGHNPQPVDISATNPRFRTASNLMLYLIPVGTEASVAQKADLHNVLQNTVDKAFQEASLNGCAYVNEADPFMVDWQNHFWGPTVYPTLKKLKMAWDPNGVFYSPSLPGTEGWEVIEYGERLCKKL</sequence>
<dbReference type="InterPro" id="IPR016169">
    <property type="entry name" value="FAD-bd_PCMH_sub2"/>
</dbReference>
<dbReference type="Pfam" id="PF01565">
    <property type="entry name" value="FAD_binding_4"/>
    <property type="match status" value="1"/>
</dbReference>
<organism evidence="5 6">
    <name type="scientific">Madurella mycetomatis</name>
    <dbReference type="NCBI Taxonomy" id="100816"/>
    <lineage>
        <taxon>Eukaryota</taxon>
        <taxon>Fungi</taxon>
        <taxon>Dikarya</taxon>
        <taxon>Ascomycota</taxon>
        <taxon>Pezizomycotina</taxon>
        <taxon>Sordariomycetes</taxon>
        <taxon>Sordariomycetidae</taxon>
        <taxon>Sordariales</taxon>
        <taxon>Sordariales incertae sedis</taxon>
        <taxon>Madurella</taxon>
    </lineage>
</organism>
<dbReference type="InterPro" id="IPR012951">
    <property type="entry name" value="BBE"/>
</dbReference>
<dbReference type="Proteomes" id="UP000078237">
    <property type="component" value="Unassembled WGS sequence"/>
</dbReference>
<feature type="domain" description="FAD-binding PCMH-type" evidence="4">
    <location>
        <begin position="136"/>
        <end position="321"/>
    </location>
</feature>
<dbReference type="AlphaFoldDB" id="A0A175VNS4"/>
<evidence type="ECO:0000256" key="2">
    <source>
        <dbReference type="ARBA" id="ARBA00023002"/>
    </source>
</evidence>
<dbReference type="PANTHER" id="PTHR13878">
    <property type="entry name" value="GULONOLACTONE OXIDASE"/>
    <property type="match status" value="1"/>
</dbReference>
<name>A0A175VNS4_9PEZI</name>
<dbReference type="EMBL" id="LCTW02000528">
    <property type="protein sequence ID" value="KXX73156.1"/>
    <property type="molecule type" value="Genomic_DNA"/>
</dbReference>
<feature type="signal peptide" evidence="3">
    <location>
        <begin position="1"/>
        <end position="20"/>
    </location>
</feature>
<dbReference type="PROSITE" id="PS51387">
    <property type="entry name" value="FAD_PCMH"/>
    <property type="match status" value="1"/>
</dbReference>
<evidence type="ECO:0000313" key="5">
    <source>
        <dbReference type="EMBL" id="KXX73156.1"/>
    </source>
</evidence>
<keyword evidence="6" id="KW-1185">Reference proteome</keyword>
<dbReference type="GO" id="GO:0071949">
    <property type="term" value="F:FAD binding"/>
    <property type="evidence" value="ECO:0007669"/>
    <property type="project" value="InterPro"/>
</dbReference>
<feature type="chain" id="PRO_5008043126" evidence="3">
    <location>
        <begin position="21"/>
        <end position="603"/>
    </location>
</feature>
<keyword evidence="2" id="KW-0560">Oxidoreductase</keyword>
<evidence type="ECO:0000313" key="6">
    <source>
        <dbReference type="Proteomes" id="UP000078237"/>
    </source>
</evidence>
<dbReference type="OrthoDB" id="9983560at2759"/>
<keyword evidence="3" id="KW-0732">Signal</keyword>
<gene>
    <name evidence="5" type="ORF">MMYC01_210612</name>
</gene>
<comment type="similarity">
    <text evidence="1">Belongs to the oxygen-dependent FAD-linked oxidoreductase family.</text>
</comment>
<evidence type="ECO:0000256" key="1">
    <source>
        <dbReference type="ARBA" id="ARBA00005466"/>
    </source>
</evidence>
<proteinExistence type="inferred from homology"/>
<evidence type="ECO:0000256" key="3">
    <source>
        <dbReference type="SAM" id="SignalP"/>
    </source>
</evidence>
<dbReference type="InterPro" id="IPR050432">
    <property type="entry name" value="FAD-linked_Oxidoreductases_BP"/>
</dbReference>
<dbReference type="InterPro" id="IPR006094">
    <property type="entry name" value="Oxid_FAD_bind_N"/>
</dbReference>
<dbReference type="Pfam" id="PF08031">
    <property type="entry name" value="BBE"/>
    <property type="match status" value="1"/>
</dbReference>
<dbReference type="Gene3D" id="3.30.465.10">
    <property type="match status" value="1"/>
</dbReference>
<dbReference type="GO" id="GO:0016491">
    <property type="term" value="F:oxidoreductase activity"/>
    <property type="evidence" value="ECO:0007669"/>
    <property type="project" value="UniProtKB-KW"/>
</dbReference>
<reference evidence="5 6" key="1">
    <citation type="journal article" date="2016" name="Genome Announc.">
        <title>Genome Sequence of Madurella mycetomatis mm55, Isolated from a Human Mycetoma Case in Sudan.</title>
        <authorList>
            <person name="Smit S."/>
            <person name="Derks M.F."/>
            <person name="Bervoets S."/>
            <person name="Fahal A."/>
            <person name="van Leeuwen W."/>
            <person name="van Belkum A."/>
            <person name="van de Sande W.W."/>
        </authorList>
    </citation>
    <scope>NUCLEOTIDE SEQUENCE [LARGE SCALE GENOMIC DNA]</scope>
    <source>
        <strain evidence="6">mm55</strain>
    </source>
</reference>